<sequence length="69" mass="7862">MAVDFAELIGRVIHWLIHSWKTSLQDEVEGSLDATWGRMYDMENYIIGVVTVVIILVIVLLLVFLSSIE</sequence>
<organism evidence="2 3">
    <name type="scientific">Bacteroides graminisolvens DSM 19988 = JCM 15093</name>
    <dbReference type="NCBI Taxonomy" id="1121097"/>
    <lineage>
        <taxon>Bacteria</taxon>
        <taxon>Pseudomonadati</taxon>
        <taxon>Bacteroidota</taxon>
        <taxon>Bacteroidia</taxon>
        <taxon>Bacteroidales</taxon>
        <taxon>Bacteroidaceae</taxon>
        <taxon>Bacteroides</taxon>
    </lineage>
</organism>
<accession>A0A069D401</accession>
<gene>
    <name evidence="2" type="ORF">JCM15093_2235</name>
</gene>
<dbReference type="Proteomes" id="UP000027601">
    <property type="component" value="Unassembled WGS sequence"/>
</dbReference>
<evidence type="ECO:0000313" key="2">
    <source>
        <dbReference type="EMBL" id="GAK37021.1"/>
    </source>
</evidence>
<dbReference type="RefSeq" id="WP_024996795.1">
    <property type="nucleotide sequence ID" value="NZ_BAJS01000012.1"/>
</dbReference>
<feature type="transmembrane region" description="Helical" evidence="1">
    <location>
        <begin position="45"/>
        <end position="65"/>
    </location>
</feature>
<reference evidence="2 3" key="1">
    <citation type="journal article" date="2015" name="Microbes Environ.">
        <title>Distribution and evolution of nitrogen fixation genes in the phylum bacteroidetes.</title>
        <authorList>
            <person name="Inoue J."/>
            <person name="Oshima K."/>
            <person name="Suda W."/>
            <person name="Sakamoto M."/>
            <person name="Iino T."/>
            <person name="Noda S."/>
            <person name="Hongoh Y."/>
            <person name="Hattori M."/>
            <person name="Ohkuma M."/>
        </authorList>
    </citation>
    <scope>NUCLEOTIDE SEQUENCE [LARGE SCALE GENOMIC DNA]</scope>
    <source>
        <strain evidence="2 3">JCM 15093</strain>
    </source>
</reference>
<evidence type="ECO:0000256" key="1">
    <source>
        <dbReference type="SAM" id="Phobius"/>
    </source>
</evidence>
<protein>
    <submittedName>
        <fullName evidence="2">Uncharacterized protein</fullName>
    </submittedName>
</protein>
<dbReference type="STRING" id="1121097.GCA_000428125_02473"/>
<keyword evidence="1" id="KW-0472">Membrane</keyword>
<name>A0A069D401_9BACE</name>
<keyword evidence="1" id="KW-0812">Transmembrane</keyword>
<dbReference type="EMBL" id="BAJS01000012">
    <property type="protein sequence ID" value="GAK37021.1"/>
    <property type="molecule type" value="Genomic_DNA"/>
</dbReference>
<proteinExistence type="predicted"/>
<keyword evidence="3" id="KW-1185">Reference proteome</keyword>
<comment type="caution">
    <text evidence="2">The sequence shown here is derived from an EMBL/GenBank/DDBJ whole genome shotgun (WGS) entry which is preliminary data.</text>
</comment>
<evidence type="ECO:0000313" key="3">
    <source>
        <dbReference type="Proteomes" id="UP000027601"/>
    </source>
</evidence>
<dbReference type="AlphaFoldDB" id="A0A069D401"/>
<keyword evidence="1" id="KW-1133">Transmembrane helix</keyword>